<protein>
    <recommendedName>
        <fullName evidence="3">DUF3558 domain-containing protein</fullName>
    </recommendedName>
</protein>
<proteinExistence type="predicted"/>
<accession>A0ABP7IGR4</accession>
<dbReference type="RefSeq" id="WP_344774863.1">
    <property type="nucleotide sequence ID" value="NZ_BAABAH010000005.1"/>
</dbReference>
<keyword evidence="2" id="KW-1185">Reference proteome</keyword>
<dbReference type="Proteomes" id="UP001501821">
    <property type="component" value="Unassembled WGS sequence"/>
</dbReference>
<evidence type="ECO:0000313" key="2">
    <source>
        <dbReference type="Proteomes" id="UP001501821"/>
    </source>
</evidence>
<name>A0ABP7IGR4_9ACTN</name>
<organism evidence="1 2">
    <name type="scientific">Nocardioides panacisoli</name>
    <dbReference type="NCBI Taxonomy" id="627624"/>
    <lineage>
        <taxon>Bacteria</taxon>
        <taxon>Bacillati</taxon>
        <taxon>Actinomycetota</taxon>
        <taxon>Actinomycetes</taxon>
        <taxon>Propionibacteriales</taxon>
        <taxon>Nocardioidaceae</taxon>
        <taxon>Nocardioides</taxon>
    </lineage>
</organism>
<reference evidence="2" key="1">
    <citation type="journal article" date="2019" name="Int. J. Syst. Evol. Microbiol.">
        <title>The Global Catalogue of Microorganisms (GCM) 10K type strain sequencing project: providing services to taxonomists for standard genome sequencing and annotation.</title>
        <authorList>
            <consortium name="The Broad Institute Genomics Platform"/>
            <consortium name="The Broad Institute Genome Sequencing Center for Infectious Disease"/>
            <person name="Wu L."/>
            <person name="Ma J."/>
        </authorList>
    </citation>
    <scope>NUCLEOTIDE SEQUENCE [LARGE SCALE GENOMIC DNA]</scope>
    <source>
        <strain evidence="2">JCM 16953</strain>
    </source>
</reference>
<gene>
    <name evidence="1" type="ORF">GCM10022242_19940</name>
</gene>
<sequence length="211" mass="22326">MPTVVRALLIALLLTGLPIGAAVWLSDGAEPTPRSEPTPYESIPLEDYDTTVVDVARSGFCDRISPDAVSAALGADAKDNTSYANGDKVELVPRETDVAHEYGCTYVGPHGTEARAWVFAPPVTAERARQLVDEATGIKGCRRQQPAPAYGDPGVALVCGYAKDDFASYRGLFGDAWLTCSLGLPRSTPEQQLLDRTGKWCVAVAQAASGG</sequence>
<evidence type="ECO:0000313" key="1">
    <source>
        <dbReference type="EMBL" id="GAA3818023.1"/>
    </source>
</evidence>
<evidence type="ECO:0008006" key="3">
    <source>
        <dbReference type="Google" id="ProtNLM"/>
    </source>
</evidence>
<dbReference type="EMBL" id="BAABAH010000005">
    <property type="protein sequence ID" value="GAA3818023.1"/>
    <property type="molecule type" value="Genomic_DNA"/>
</dbReference>
<comment type="caution">
    <text evidence="1">The sequence shown here is derived from an EMBL/GenBank/DDBJ whole genome shotgun (WGS) entry which is preliminary data.</text>
</comment>